<keyword evidence="6" id="KW-1185">Reference proteome</keyword>
<name>A0A8J8NCH0_HALGN</name>
<dbReference type="PRINTS" id="PR00449">
    <property type="entry name" value="RASTRNSFRMNG"/>
</dbReference>
<dbReference type="SMART" id="SM00174">
    <property type="entry name" value="RHO"/>
    <property type="match status" value="1"/>
</dbReference>
<dbReference type="PROSITE" id="PS51419">
    <property type="entry name" value="RAB"/>
    <property type="match status" value="1"/>
</dbReference>
<reference evidence="4" key="1">
    <citation type="submission" date="2019-06" db="EMBL/GenBank/DDBJ databases">
        <authorList>
            <person name="Zheng W."/>
        </authorList>
    </citation>
    <scope>NUCLEOTIDE SEQUENCE</scope>
    <source>
        <strain evidence="4">QDHG01</strain>
    </source>
</reference>
<sequence>MKRKYNVLILGDGAIGKTSILQVYAGSEFKGEHIRTVGVDSISAVYKHPSETHPGQEESIDFKVWDTAGQERFRTITPQMFRMAHGVIIAFDLTKRETFEGVKVWMDCIYKLSRELCIPKVLVGNKCDLANADGGALRQVLRMEAMKVAQEHEIEYIETSAKEDVNIKELMQHIFKEVYVQQKKKRLQEEEEEENDNNGRSKSIVLGRQSHAAAGTDSSIGGGGNCSC</sequence>
<dbReference type="Pfam" id="PF00071">
    <property type="entry name" value="Ras"/>
    <property type="match status" value="1"/>
</dbReference>
<dbReference type="Gene3D" id="3.40.50.300">
    <property type="entry name" value="P-loop containing nucleotide triphosphate hydrolases"/>
    <property type="match status" value="1"/>
</dbReference>
<dbReference type="EMBL" id="RRYP01023883">
    <property type="protein sequence ID" value="TNV72164.1"/>
    <property type="molecule type" value="Genomic_DNA"/>
</dbReference>
<dbReference type="FunFam" id="3.40.50.300:FF:001329">
    <property type="entry name" value="Small GTP-binding protein, putative"/>
    <property type="match status" value="1"/>
</dbReference>
<dbReference type="PROSITE" id="PS51420">
    <property type="entry name" value="RHO"/>
    <property type="match status" value="1"/>
</dbReference>
<keyword evidence="1" id="KW-0547">Nucleotide-binding</keyword>
<accession>A0A8J8NCH0</accession>
<dbReference type="SMART" id="SM00173">
    <property type="entry name" value="RAS"/>
    <property type="match status" value="1"/>
</dbReference>
<evidence type="ECO:0000256" key="2">
    <source>
        <dbReference type="ARBA" id="ARBA00023134"/>
    </source>
</evidence>
<proteinExistence type="predicted"/>
<dbReference type="AlphaFoldDB" id="A0A8J8NCH0"/>
<dbReference type="SMART" id="SM00176">
    <property type="entry name" value="RAN"/>
    <property type="match status" value="1"/>
</dbReference>
<feature type="region of interest" description="Disordered" evidence="3">
    <location>
        <begin position="187"/>
        <end position="228"/>
    </location>
</feature>
<dbReference type="Proteomes" id="UP000785679">
    <property type="component" value="Unassembled WGS sequence"/>
</dbReference>
<dbReference type="InterPro" id="IPR050227">
    <property type="entry name" value="Rab"/>
</dbReference>
<dbReference type="InterPro" id="IPR001806">
    <property type="entry name" value="Small_GTPase"/>
</dbReference>
<dbReference type="PANTHER" id="PTHR47977">
    <property type="entry name" value="RAS-RELATED PROTEIN RAB"/>
    <property type="match status" value="1"/>
</dbReference>
<comment type="caution">
    <text evidence="4">The sequence shown here is derived from an EMBL/GenBank/DDBJ whole genome shotgun (WGS) entry which is preliminary data.</text>
</comment>
<gene>
    <name evidence="5" type="ORF">FGO68_gene6264</name>
    <name evidence="4" type="ORF">FGO68_gene6317</name>
</gene>
<dbReference type="PROSITE" id="PS51421">
    <property type="entry name" value="RAS"/>
    <property type="match status" value="1"/>
</dbReference>
<keyword evidence="2" id="KW-0342">GTP-binding</keyword>
<evidence type="ECO:0000313" key="5">
    <source>
        <dbReference type="EMBL" id="TNV76379.1"/>
    </source>
</evidence>
<evidence type="ECO:0000313" key="6">
    <source>
        <dbReference type="Proteomes" id="UP000785679"/>
    </source>
</evidence>
<dbReference type="CDD" id="cd00154">
    <property type="entry name" value="Rab"/>
    <property type="match status" value="1"/>
</dbReference>
<dbReference type="GO" id="GO:0005525">
    <property type="term" value="F:GTP binding"/>
    <property type="evidence" value="ECO:0007669"/>
    <property type="project" value="UniProtKB-KW"/>
</dbReference>
<dbReference type="OrthoDB" id="5976022at2759"/>
<dbReference type="EMBL" id="RRYP01013704">
    <property type="protein sequence ID" value="TNV76379.1"/>
    <property type="molecule type" value="Genomic_DNA"/>
</dbReference>
<dbReference type="GO" id="GO:0003924">
    <property type="term" value="F:GTPase activity"/>
    <property type="evidence" value="ECO:0007669"/>
    <property type="project" value="InterPro"/>
</dbReference>
<dbReference type="SUPFAM" id="SSF52540">
    <property type="entry name" value="P-loop containing nucleoside triphosphate hydrolases"/>
    <property type="match status" value="1"/>
</dbReference>
<evidence type="ECO:0000313" key="4">
    <source>
        <dbReference type="EMBL" id="TNV72164.1"/>
    </source>
</evidence>
<evidence type="ECO:0000256" key="3">
    <source>
        <dbReference type="SAM" id="MobiDB-lite"/>
    </source>
</evidence>
<dbReference type="SMART" id="SM00175">
    <property type="entry name" value="RAB"/>
    <property type="match status" value="1"/>
</dbReference>
<protein>
    <submittedName>
        <fullName evidence="4">Uncharacterized protein</fullName>
    </submittedName>
</protein>
<dbReference type="InterPro" id="IPR027417">
    <property type="entry name" value="P-loop_NTPase"/>
</dbReference>
<organism evidence="4 6">
    <name type="scientific">Halteria grandinella</name>
    <dbReference type="NCBI Taxonomy" id="5974"/>
    <lineage>
        <taxon>Eukaryota</taxon>
        <taxon>Sar</taxon>
        <taxon>Alveolata</taxon>
        <taxon>Ciliophora</taxon>
        <taxon>Intramacronucleata</taxon>
        <taxon>Spirotrichea</taxon>
        <taxon>Stichotrichia</taxon>
        <taxon>Sporadotrichida</taxon>
        <taxon>Halteriidae</taxon>
        <taxon>Halteria</taxon>
    </lineage>
</organism>
<dbReference type="NCBIfam" id="TIGR00231">
    <property type="entry name" value="small_GTP"/>
    <property type="match status" value="1"/>
</dbReference>
<evidence type="ECO:0000256" key="1">
    <source>
        <dbReference type="ARBA" id="ARBA00022741"/>
    </source>
</evidence>
<dbReference type="InterPro" id="IPR005225">
    <property type="entry name" value="Small_GTP-bd"/>
</dbReference>